<dbReference type="EMBL" id="FUWJ01000012">
    <property type="protein sequence ID" value="SKA34730.1"/>
    <property type="molecule type" value="Genomic_DNA"/>
</dbReference>
<dbReference type="RefSeq" id="WP_139374119.1">
    <property type="nucleotide sequence ID" value="NZ_FUWJ01000012.1"/>
</dbReference>
<proteinExistence type="predicted"/>
<evidence type="ECO:0000313" key="5">
    <source>
        <dbReference type="Proteomes" id="UP000190092"/>
    </source>
</evidence>
<dbReference type="OrthoDB" id="281808at2"/>
<keyword evidence="5" id="KW-1185">Reference proteome</keyword>
<dbReference type="Pfam" id="PF00583">
    <property type="entry name" value="Acetyltransf_1"/>
    <property type="match status" value="1"/>
</dbReference>
<accession>A0A1T4T2H3</accession>
<dbReference type="PANTHER" id="PTHR43877:SF2">
    <property type="entry name" value="AMINOALKYLPHOSPHONATE N-ACETYLTRANSFERASE-RELATED"/>
    <property type="match status" value="1"/>
</dbReference>
<keyword evidence="1 4" id="KW-0808">Transferase</keyword>
<dbReference type="CDD" id="cd04301">
    <property type="entry name" value="NAT_SF"/>
    <property type="match status" value="1"/>
</dbReference>
<organism evidence="4 5">
    <name type="scientific">Enhydrobacter aerosaccus</name>
    <dbReference type="NCBI Taxonomy" id="225324"/>
    <lineage>
        <taxon>Bacteria</taxon>
        <taxon>Pseudomonadati</taxon>
        <taxon>Pseudomonadota</taxon>
        <taxon>Alphaproteobacteria</taxon>
        <taxon>Hyphomicrobiales</taxon>
        <taxon>Enhydrobacter</taxon>
    </lineage>
</organism>
<dbReference type="InterPro" id="IPR016181">
    <property type="entry name" value="Acyl_CoA_acyltransferase"/>
</dbReference>
<evidence type="ECO:0000259" key="3">
    <source>
        <dbReference type="PROSITE" id="PS51186"/>
    </source>
</evidence>
<keyword evidence="2" id="KW-0012">Acyltransferase</keyword>
<reference evidence="5" key="1">
    <citation type="submission" date="2017-02" db="EMBL/GenBank/DDBJ databases">
        <authorList>
            <person name="Varghese N."/>
            <person name="Submissions S."/>
        </authorList>
    </citation>
    <scope>NUCLEOTIDE SEQUENCE [LARGE SCALE GENOMIC DNA]</scope>
    <source>
        <strain evidence="5">ATCC 27094</strain>
    </source>
</reference>
<evidence type="ECO:0000256" key="2">
    <source>
        <dbReference type="ARBA" id="ARBA00023315"/>
    </source>
</evidence>
<dbReference type="Gene3D" id="3.40.630.30">
    <property type="match status" value="1"/>
</dbReference>
<dbReference type="Proteomes" id="UP000190092">
    <property type="component" value="Unassembled WGS sequence"/>
</dbReference>
<gene>
    <name evidence="4" type="ORF">SAMN02745126_05526</name>
</gene>
<dbReference type="AlphaFoldDB" id="A0A1T4T2H3"/>
<dbReference type="STRING" id="225324.SAMN02745126_05526"/>
<dbReference type="InterPro" id="IPR050832">
    <property type="entry name" value="Bact_Acetyltransf"/>
</dbReference>
<dbReference type="GO" id="GO:0016747">
    <property type="term" value="F:acyltransferase activity, transferring groups other than amino-acyl groups"/>
    <property type="evidence" value="ECO:0007669"/>
    <property type="project" value="InterPro"/>
</dbReference>
<dbReference type="PROSITE" id="PS51186">
    <property type="entry name" value="GNAT"/>
    <property type="match status" value="1"/>
</dbReference>
<name>A0A1T4T2H3_9HYPH</name>
<evidence type="ECO:0000313" key="4">
    <source>
        <dbReference type="EMBL" id="SKA34730.1"/>
    </source>
</evidence>
<evidence type="ECO:0000256" key="1">
    <source>
        <dbReference type="ARBA" id="ARBA00022679"/>
    </source>
</evidence>
<feature type="domain" description="N-acetyltransferase" evidence="3">
    <location>
        <begin position="3"/>
        <end position="149"/>
    </location>
</feature>
<sequence>MADIVRPAGMSDLDAMTRIVMDAYTKYIDRIGKAPGPMLDDYSVHIRNHTAWVIEFNGTVAGLIVLLPEDDHLLLDNVAVDPARHGRGIGRALMRFAEIEASRRGYSELRLYTHVTMTENLAMYLALGWQETGRGEQAGYQRVFLRKPL</sequence>
<protein>
    <submittedName>
        <fullName evidence="4">Predicted N-acetyltransferase YhbS</fullName>
    </submittedName>
</protein>
<dbReference type="SUPFAM" id="SSF55729">
    <property type="entry name" value="Acyl-CoA N-acyltransferases (Nat)"/>
    <property type="match status" value="1"/>
</dbReference>
<dbReference type="InterPro" id="IPR000182">
    <property type="entry name" value="GNAT_dom"/>
</dbReference>
<dbReference type="PANTHER" id="PTHR43877">
    <property type="entry name" value="AMINOALKYLPHOSPHONATE N-ACETYLTRANSFERASE-RELATED-RELATED"/>
    <property type="match status" value="1"/>
</dbReference>